<feature type="compositionally biased region" description="Basic and acidic residues" evidence="1">
    <location>
        <begin position="526"/>
        <end position="541"/>
    </location>
</feature>
<feature type="compositionally biased region" description="Low complexity" evidence="1">
    <location>
        <begin position="310"/>
        <end position="320"/>
    </location>
</feature>
<dbReference type="AlphaFoldDB" id="A0A3A4K407"/>
<name>A0A3A4K407_9NOCA</name>
<organism evidence="2 3">
    <name type="scientific">Nocardia panacis</name>
    <dbReference type="NCBI Taxonomy" id="2340916"/>
    <lineage>
        <taxon>Bacteria</taxon>
        <taxon>Bacillati</taxon>
        <taxon>Actinomycetota</taxon>
        <taxon>Actinomycetes</taxon>
        <taxon>Mycobacteriales</taxon>
        <taxon>Nocardiaceae</taxon>
        <taxon>Nocardia</taxon>
    </lineage>
</organism>
<feature type="compositionally biased region" description="Low complexity" evidence="1">
    <location>
        <begin position="394"/>
        <end position="410"/>
    </location>
</feature>
<evidence type="ECO:0000313" key="2">
    <source>
        <dbReference type="EMBL" id="RJO79854.1"/>
    </source>
</evidence>
<feature type="region of interest" description="Disordered" evidence="1">
    <location>
        <begin position="177"/>
        <end position="433"/>
    </location>
</feature>
<reference evidence="2 3" key="1">
    <citation type="submission" date="2018-09" db="EMBL/GenBank/DDBJ databases">
        <title>YIM PH21274 draft genome.</title>
        <authorList>
            <person name="Miao C."/>
        </authorList>
    </citation>
    <scope>NUCLEOTIDE SEQUENCE [LARGE SCALE GENOMIC DNA]</scope>
    <source>
        <strain evidence="2 3">YIM PH 21724</strain>
    </source>
</reference>
<dbReference type="OrthoDB" id="4495983at2"/>
<feature type="compositionally biased region" description="Low complexity" evidence="1">
    <location>
        <begin position="461"/>
        <end position="492"/>
    </location>
</feature>
<accession>A0A3A4K407</accession>
<feature type="compositionally biased region" description="Gly residues" evidence="1">
    <location>
        <begin position="183"/>
        <end position="201"/>
    </location>
</feature>
<feature type="compositionally biased region" description="Basic and acidic residues" evidence="1">
    <location>
        <begin position="264"/>
        <end position="277"/>
    </location>
</feature>
<proteinExistence type="predicted"/>
<evidence type="ECO:0000256" key="1">
    <source>
        <dbReference type="SAM" id="MobiDB-lite"/>
    </source>
</evidence>
<feature type="compositionally biased region" description="Polar residues" evidence="1">
    <location>
        <begin position="342"/>
        <end position="352"/>
    </location>
</feature>
<evidence type="ECO:0000313" key="3">
    <source>
        <dbReference type="Proteomes" id="UP000266677"/>
    </source>
</evidence>
<feature type="region of interest" description="Disordered" evidence="1">
    <location>
        <begin position="866"/>
        <end position="885"/>
    </location>
</feature>
<dbReference type="RefSeq" id="WP_120036920.1">
    <property type="nucleotide sequence ID" value="NZ_QZFU01000006.1"/>
</dbReference>
<dbReference type="Proteomes" id="UP000266677">
    <property type="component" value="Unassembled WGS sequence"/>
</dbReference>
<feature type="region of interest" description="Disordered" evidence="1">
    <location>
        <begin position="451"/>
        <end position="541"/>
    </location>
</feature>
<feature type="compositionally biased region" description="Polar residues" evidence="1">
    <location>
        <begin position="368"/>
        <end position="384"/>
    </location>
</feature>
<protein>
    <submittedName>
        <fullName evidence="2">Uncharacterized protein</fullName>
    </submittedName>
</protein>
<gene>
    <name evidence="2" type="ORF">D5S18_00840</name>
</gene>
<dbReference type="EMBL" id="QZFU01000006">
    <property type="protein sequence ID" value="RJO79854.1"/>
    <property type="molecule type" value="Genomic_DNA"/>
</dbReference>
<keyword evidence="3" id="KW-1185">Reference proteome</keyword>
<comment type="caution">
    <text evidence="2">The sequence shown here is derived from an EMBL/GenBank/DDBJ whole genome shotgun (WGS) entry which is preliminary data.</text>
</comment>
<sequence length="885" mass="90163">MDPQPDSGHRWEAIVEDNWPRIGPSEWYRMARLAQEGAQSLDTDAVARVGREFAAAVPASVGLQPAKDAMQSETGVPAALAAALHGAADVFTEYGDLVRKTQNAILDAVHDADRDIRAETKDAVDAEAKKNLPSRVSDIEGHARATVRKVVDEAVEKVPAAALPGLTALAEALDLPGIVPQPTGGGGPSRPGPPMGQGGSKSGEHPPPGPNTEGTGGNSRTETDPAPVVVAPIDTGNLPPIGTPGTGPEPNDGRVDGSSPQPHDPVRPPSEHDRRPDGGTAGHTGSPQHRMPIDEGGSANPPGTADSRQGSAPAPAAGPGHMATPVYPGQSGAAYGLESHAGQPSGTGSSVGETAHHGTEPVSKATDAGTTASHSGTVNGSTGSPAADAPTDVPGAARSGSAGPSGADSRLSGSRHDTDSARPQGFSADDSMTSVAGAALAQLAANAGPQVASSPAVPHQASAPASNTAAAAAPSEGRAAAPPRAPIADIRPGVTAPSGSGVAAPGESSGQQARPTAPNRPAGLPDSHRDPGARREDKGSDEVLRDAVGAALLTAAAPAFVVGERADGDLVLARTLLRGVLSAVDDSTIGTGFGVAVLRHQGGVSAFLTSNEGRGWLPAGLYLPREMSTPWVWAEADSGAWEGISDPARVLAEFGTAWGRKTGGRVSAIVSSESIERELRGQLREVALEGPVEIGPGPEFRSSAPGLIDRLSLIADARLLDQVAAIPDERIAAHRLGLAVDAHVRVRRLGSIAPDSVALNELRQRILLALRSGNDIPEQWWTELGDADDLLAATMAGHRLDVSRIPLGGLRSDAAGRPAAESAFVRAMAFERRCDELVLLLARAPTRQSLRDAVYAHGSLVGHPDFARPPANPAPRPPSISAGPV</sequence>